<proteinExistence type="predicted"/>
<accession>A0ABD3MZZ7</accession>
<sequence length="437" mass="50563">MYIQDSVQEVLQDNDDDNFNPKLYIKNPLWEPPEASFEIESAIDYFAEHIRIKQNKFSKARVDRNITALQNHVLRALKNHDKFVVIEADKNMGVTIWERDVYIKQVLSEHLSNGEVYKTSPIESKKRSRDIHQDKIAVFRATAKVHKKPVMLRPVVAKCSTAIESVSKWLHCELQKLKSEIPWCIKDSESFRTEVIKLDLPPNARLVIFDAKSMHSNINLDHAMPIMRRWFESYSGPDLAPVDTLLQTLSLVMRWNIFKFGTSYFQQLIGTAMGTSSAFFFANLCFGDHEKHRILPEFQNPAQAIDNTAPSGLMTTGVFLIWLGDCDARWNALVNLINNFEILKWDCEKPKKSVNFLDLNLTIEGQRIVTRTYQKPDNPYLYIPPHSAHPDGIVRGTIYGLLCTYYYQNSKYSDLIHYGKLLFLRHINQGWEPVVLK</sequence>
<keyword evidence="2" id="KW-1185">Reference proteome</keyword>
<dbReference type="EMBL" id="JALLPJ020001334">
    <property type="protein sequence ID" value="KAL3769287.1"/>
    <property type="molecule type" value="Genomic_DNA"/>
</dbReference>
<reference evidence="1 2" key="1">
    <citation type="submission" date="2024-10" db="EMBL/GenBank/DDBJ databases">
        <title>Updated reference genomes for cyclostephanoid diatoms.</title>
        <authorList>
            <person name="Roberts W.R."/>
            <person name="Alverson A.J."/>
        </authorList>
    </citation>
    <scope>NUCLEOTIDE SEQUENCE [LARGE SCALE GENOMIC DNA]</scope>
    <source>
        <strain evidence="1 2">AJA010-31</strain>
    </source>
</reference>
<evidence type="ECO:0000313" key="1">
    <source>
        <dbReference type="EMBL" id="KAL3769287.1"/>
    </source>
</evidence>
<organism evidence="1 2">
    <name type="scientific">Cyclotella atomus</name>
    <dbReference type="NCBI Taxonomy" id="382360"/>
    <lineage>
        <taxon>Eukaryota</taxon>
        <taxon>Sar</taxon>
        <taxon>Stramenopiles</taxon>
        <taxon>Ochrophyta</taxon>
        <taxon>Bacillariophyta</taxon>
        <taxon>Coscinodiscophyceae</taxon>
        <taxon>Thalassiosirophycidae</taxon>
        <taxon>Stephanodiscales</taxon>
        <taxon>Stephanodiscaceae</taxon>
        <taxon>Cyclotella</taxon>
    </lineage>
</organism>
<dbReference type="AlphaFoldDB" id="A0ABD3MZZ7"/>
<gene>
    <name evidence="1" type="ORF">ACHAWO_007959</name>
</gene>
<comment type="caution">
    <text evidence="1">The sequence shown here is derived from an EMBL/GenBank/DDBJ whole genome shotgun (WGS) entry which is preliminary data.</text>
</comment>
<dbReference type="Proteomes" id="UP001530400">
    <property type="component" value="Unassembled WGS sequence"/>
</dbReference>
<dbReference type="PANTHER" id="PTHR21301">
    <property type="entry name" value="REVERSE TRANSCRIPTASE"/>
    <property type="match status" value="1"/>
</dbReference>
<name>A0ABD3MZZ7_9STRA</name>
<protein>
    <submittedName>
        <fullName evidence="1">Uncharacterized protein</fullName>
    </submittedName>
</protein>
<evidence type="ECO:0000313" key="2">
    <source>
        <dbReference type="Proteomes" id="UP001530400"/>
    </source>
</evidence>
<dbReference type="PANTHER" id="PTHR21301:SF10">
    <property type="entry name" value="REVERSE TRANSCRIPTASE DOMAIN-CONTAINING PROTEIN"/>
    <property type="match status" value="1"/>
</dbReference>